<dbReference type="InterPro" id="IPR038765">
    <property type="entry name" value="Papain-like_cys_pep_sf"/>
</dbReference>
<dbReference type="Gene3D" id="3.90.70.10">
    <property type="entry name" value="Cysteine proteinases"/>
    <property type="match status" value="1"/>
</dbReference>
<dbReference type="KEGG" id="vg:40525481"/>
<dbReference type="InterPro" id="IPR001394">
    <property type="entry name" value="Peptidase_C19_UCH"/>
</dbReference>
<protein>
    <submittedName>
        <fullName evidence="2">Ubiquitin carboxyl-terminal hydrolase</fullName>
    </submittedName>
</protein>
<dbReference type="Pfam" id="PF00443">
    <property type="entry name" value="UCH"/>
    <property type="match status" value="1"/>
</dbReference>
<dbReference type="PANTHER" id="PTHR21646">
    <property type="entry name" value="UBIQUITIN CARBOXYL-TERMINAL HYDROLASE"/>
    <property type="match status" value="1"/>
</dbReference>
<name>M1I314_9PHYC</name>
<keyword evidence="2" id="KW-0378">Hydrolase</keyword>
<dbReference type="SUPFAM" id="SSF54001">
    <property type="entry name" value="Cysteine proteinases"/>
    <property type="match status" value="1"/>
</dbReference>
<dbReference type="GO" id="GO:0016579">
    <property type="term" value="P:protein deubiquitination"/>
    <property type="evidence" value="ECO:0007669"/>
    <property type="project" value="InterPro"/>
</dbReference>
<dbReference type="RefSeq" id="YP_009665262.1">
    <property type="nucleotide sequence ID" value="NC_043235.1"/>
</dbReference>
<dbReference type="GeneID" id="40525481"/>
<gene>
    <name evidence="2" type="primary">NYs-1_152L</name>
    <name evidence="2" type="ORF">PBCVNYs1_152L</name>
</gene>
<sequence>MLSFKNSGNTCWFSSALHMILHIPQIANMLRHDMFDKMLVQKRKNAHFFSIELSQIAKMYWSNFEFERQFDATNLLMLFAKINRNFAGKKMYDASEAFLAMLETLEMSFVMKSFSLDHPVSFEGCDVDAWKQHIEKTNSSTFLCDILLGQSEQKYNDSITYEHFTGLTLSNCDSVDKGITNYLHDGDITRRFTRLPMILPIIFQKSTMKEFIHYDVSLTISDVHYKLFAVLIHDGNEHGGHWYMFGSHHDKWFLFNDENVSQIHNIDQIIQKNAILILYKRDVK</sequence>
<dbReference type="InterPro" id="IPR050185">
    <property type="entry name" value="Ub_carboxyl-term_hydrolase"/>
</dbReference>
<evidence type="ECO:0000313" key="2">
    <source>
        <dbReference type="EMBL" id="AGE58617.1"/>
    </source>
</evidence>
<dbReference type="EMBL" id="JX997183">
    <property type="protein sequence ID" value="AGE58617.1"/>
    <property type="molecule type" value="Genomic_DNA"/>
</dbReference>
<evidence type="ECO:0000259" key="1">
    <source>
        <dbReference type="PROSITE" id="PS50235"/>
    </source>
</evidence>
<feature type="domain" description="USP" evidence="1">
    <location>
        <begin position="2"/>
        <end position="282"/>
    </location>
</feature>
<organism evidence="2">
    <name type="scientific">Paramecium bursaria Chlorella virus NYs1</name>
    <dbReference type="NCBI Taxonomy" id="83442"/>
    <lineage>
        <taxon>Viruses</taxon>
        <taxon>Varidnaviria</taxon>
        <taxon>Bamfordvirae</taxon>
        <taxon>Nucleocytoviricota</taxon>
        <taxon>Megaviricetes</taxon>
        <taxon>Algavirales</taxon>
        <taxon>Phycodnaviridae</taxon>
        <taxon>Chlorovirus</taxon>
        <taxon>Chlorovirus newyorkense</taxon>
    </lineage>
</organism>
<reference evidence="2" key="1">
    <citation type="submission" date="2012-10" db="EMBL/GenBank/DDBJ databases">
        <title>Towards defining the chloroviruses: a genomic journey through a genus of large DNA viruses.</title>
        <authorList>
            <person name="Jeanniard A."/>
            <person name="Dunigan D.D."/>
            <person name="Gurnon J.R."/>
            <person name="Agarkova I."/>
            <person name="Kang M."/>
            <person name="Vitek J."/>
            <person name="Duncan G."/>
            <person name="McClung O.W."/>
            <person name="Larsen M."/>
            <person name="Claverie J.-M."/>
            <person name="Van Etten J.L."/>
            <person name="Blanc G."/>
        </authorList>
    </citation>
    <scope>NUCLEOTIDE SEQUENCE</scope>
</reference>
<dbReference type="GO" id="GO:0004843">
    <property type="term" value="F:cysteine-type deubiquitinase activity"/>
    <property type="evidence" value="ECO:0007669"/>
    <property type="project" value="InterPro"/>
</dbReference>
<dbReference type="PROSITE" id="PS50235">
    <property type="entry name" value="USP_3"/>
    <property type="match status" value="1"/>
</dbReference>
<dbReference type="InterPro" id="IPR028889">
    <property type="entry name" value="USP"/>
</dbReference>
<proteinExistence type="predicted"/>
<accession>M1I314</accession>